<evidence type="ECO:0000256" key="2">
    <source>
        <dbReference type="SAM" id="MobiDB-lite"/>
    </source>
</evidence>
<proteinExistence type="predicted"/>
<feature type="region of interest" description="Disordered" evidence="2">
    <location>
        <begin position="1160"/>
        <end position="1189"/>
    </location>
</feature>
<name>A0A3M7BWA6_HORWE</name>
<feature type="compositionally biased region" description="Basic and acidic residues" evidence="2">
    <location>
        <begin position="785"/>
        <end position="794"/>
    </location>
</feature>
<dbReference type="OrthoDB" id="3437384at2759"/>
<feature type="region of interest" description="Disordered" evidence="2">
    <location>
        <begin position="78"/>
        <end position="105"/>
    </location>
</feature>
<accession>A0A3M7BWA6</accession>
<feature type="coiled-coil region" evidence="1">
    <location>
        <begin position="1056"/>
        <end position="1105"/>
    </location>
</feature>
<organism evidence="3 4">
    <name type="scientific">Hortaea werneckii</name>
    <name type="common">Black yeast</name>
    <name type="synonym">Cladosporium werneckii</name>
    <dbReference type="NCBI Taxonomy" id="91943"/>
    <lineage>
        <taxon>Eukaryota</taxon>
        <taxon>Fungi</taxon>
        <taxon>Dikarya</taxon>
        <taxon>Ascomycota</taxon>
        <taxon>Pezizomycotina</taxon>
        <taxon>Dothideomycetes</taxon>
        <taxon>Dothideomycetidae</taxon>
        <taxon>Mycosphaerellales</taxon>
        <taxon>Teratosphaeriaceae</taxon>
        <taxon>Hortaea</taxon>
    </lineage>
</organism>
<feature type="compositionally biased region" description="Polar residues" evidence="2">
    <location>
        <begin position="675"/>
        <end position="700"/>
    </location>
</feature>
<feature type="region of interest" description="Disordered" evidence="2">
    <location>
        <begin position="508"/>
        <end position="600"/>
    </location>
</feature>
<feature type="region of interest" description="Disordered" evidence="2">
    <location>
        <begin position="675"/>
        <end position="704"/>
    </location>
</feature>
<reference evidence="3 4" key="1">
    <citation type="journal article" date="2018" name="BMC Genomics">
        <title>Genomic evidence for intraspecific hybridization in a clonal and extremely halotolerant yeast.</title>
        <authorList>
            <person name="Gostincar C."/>
            <person name="Stajich J.E."/>
            <person name="Zupancic J."/>
            <person name="Zalar P."/>
            <person name="Gunde-Cimerman N."/>
        </authorList>
    </citation>
    <scope>NUCLEOTIDE SEQUENCE [LARGE SCALE GENOMIC DNA]</scope>
    <source>
        <strain evidence="3 4">EXF-151</strain>
    </source>
</reference>
<feature type="compositionally biased region" description="Low complexity" evidence="2">
    <location>
        <begin position="583"/>
        <end position="600"/>
    </location>
</feature>
<evidence type="ECO:0000256" key="1">
    <source>
        <dbReference type="SAM" id="Coils"/>
    </source>
</evidence>
<feature type="compositionally biased region" description="Basic and acidic residues" evidence="2">
    <location>
        <begin position="379"/>
        <end position="388"/>
    </location>
</feature>
<protein>
    <submittedName>
        <fullName evidence="3">Uncharacterized protein</fullName>
    </submittedName>
</protein>
<feature type="compositionally biased region" description="Basic and acidic residues" evidence="2">
    <location>
        <begin position="215"/>
        <end position="227"/>
    </location>
</feature>
<feature type="compositionally biased region" description="Polar residues" evidence="2">
    <location>
        <begin position="564"/>
        <end position="579"/>
    </location>
</feature>
<feature type="region of interest" description="Disordered" evidence="2">
    <location>
        <begin position="202"/>
        <end position="237"/>
    </location>
</feature>
<dbReference type="Proteomes" id="UP000270230">
    <property type="component" value="Unassembled WGS sequence"/>
</dbReference>
<evidence type="ECO:0000313" key="3">
    <source>
        <dbReference type="EMBL" id="RMY44142.1"/>
    </source>
</evidence>
<keyword evidence="1" id="KW-0175">Coiled coil</keyword>
<gene>
    <name evidence="3" type="ORF">D0865_10756</name>
</gene>
<feature type="region of interest" description="Disordered" evidence="2">
    <location>
        <begin position="152"/>
        <end position="180"/>
    </location>
</feature>
<feature type="region of interest" description="Disordered" evidence="2">
    <location>
        <begin position="785"/>
        <end position="858"/>
    </location>
</feature>
<sequence length="1318" mass="145189">MPYRPSRPNTHPTRHTICCPALPLLPSHPDHTTRVDSPDPPPRLLPHSTIDAVLLTAAALPSDHPHALPLFGTSFSGAEEGRGTGGERGKVGLEGAEKRKWERDRKKERLEERVREKEREKEFIDGILKSPSLGWKLKTKVLPPAVWRGRRRGKSARKVLGGGGRSGHGDGDGQEGIGSLAGFDEDARVLGEGDLELSLFSEEVEEGGGGGGGGRLREGHGESKDGAEGAAGLARNPQHLKLPSRVVQEGDFGRSVFGSLSAEWWRPIFSRPSSLVVAKSDQTRSSQIELSSPLPVNSAIQGKTAKAPLPQSTSSPNLLVRNRRVSLPLRRTQSIFGLSSTVAASKPRSKTISGDTCSTWQTPFRYSAVNRSQSIPQKDGAESTRSNDSEATLKAGPVSPTKGCRPRSIASERMHLHTMDIHEQLRSMSAMSDEIEEGDSMLSPSHAWTFHHRERRNVYDPSAFSRHTHVRSTTNPQDLRRVLSPAASSVYSRPASLAVDCCDEQDRPPYEIPSVDGTLAADWPLQPPLESTVASSGPAFEKLKLPDTAPSTPQKDVQLETPLSRKSNAHTSDQRSSIKLTPRSRAASLRSKKSSSTLTTSSIRERLFRRFSPPKKAVKKRRSIFKFLRAGSGKQQVRSISSPILRKKPSQTAGIFDGPSDDPDLLTVQYELTENPQHTNRSASVSNLTATRRNTSSHLSVVNDLQRRPSLAEYEKKLTALGDDRRRPSSVDLQKLQELEEDDRRGSLLLRQKLTRAKPLEEESTGGLMAQALEKHQQEKALFRSVSKQKESLHAKLAQAAHHTHPHLHIRGQTPVPAEAGASLPSPSVHDASAGASAKPVSILDPAHGQPSSYLVPPEASVAGSSRYASTTASFQTASSRRISSAPLPPDMVLWRQPKRIGTNLHSWSRFPSHTRAERCGSAGRPDDVIPKDFAMDMSIRELKALEEGVAGSPTSKTSSRNRRLPRSRSTMFSGIARYYSNIFSSDSSMVQNRRTSVIKGGWLANPDLELLSPPTSNEPTFPHHDHSFLHDLEHELEETVRKDVEYVEAEAHKLSRQLREDVEYVEEEAEKLEKELHDDVEMMEEQAERLEQRILHDVERIEEEAGKLMHRGHHHHGDKAVFGNDPFRKKSIFKTDMGHPQLKRDSTITMDPLDNARQDSLPGNTSAGHMGVFDGTAEPKMPPKTPSKAEVFSDLYKECLKRSESNASNPHALDKPALSGNGNTEMPPPALKPVKPRSPQLPNQINPRSSVKRFPSVTVVDDRKGHSRSVSLISVKVGANAGVYRSSTNDLLELLQEREREERERLLSGSEGSRGTL</sequence>
<comment type="caution">
    <text evidence="3">The sequence shown here is derived from an EMBL/GenBank/DDBJ whole genome shotgun (WGS) entry which is preliminary data.</text>
</comment>
<feature type="compositionally biased region" description="Basic and acidic residues" evidence="2">
    <location>
        <begin position="79"/>
        <end position="105"/>
    </location>
</feature>
<feature type="region of interest" description="Disordered" evidence="2">
    <location>
        <begin position="1204"/>
        <end position="1250"/>
    </location>
</feature>
<feature type="region of interest" description="Disordered" evidence="2">
    <location>
        <begin position="945"/>
        <end position="968"/>
    </location>
</feature>
<feature type="compositionally biased region" description="Polar residues" evidence="2">
    <location>
        <begin position="1241"/>
        <end position="1250"/>
    </location>
</feature>
<evidence type="ECO:0000313" key="4">
    <source>
        <dbReference type="Proteomes" id="UP000270230"/>
    </source>
</evidence>
<feature type="region of interest" description="Disordered" evidence="2">
    <location>
        <begin position="368"/>
        <end position="407"/>
    </location>
</feature>
<dbReference type="EMBL" id="QWIN01001082">
    <property type="protein sequence ID" value="RMY44142.1"/>
    <property type="molecule type" value="Genomic_DNA"/>
</dbReference>